<comment type="function">
    <text evidence="9">Involved in the organization of the mitochondrial membranes and the global structure of the mitochondria. Also required for mitochondrial distribution and mobility as well as for the maintenance of mitochondrial DNA nucleoids structures.</text>
</comment>
<gene>
    <name evidence="12" type="ORF">PSALAMII_LOCUS9448</name>
</gene>
<dbReference type="GO" id="GO:0000001">
    <property type="term" value="P:mitochondrion inheritance"/>
    <property type="evidence" value="ECO:0007669"/>
    <property type="project" value="InterPro"/>
</dbReference>
<protein>
    <recommendedName>
        <fullName evidence="14">Mitochondrial distribution and morphology protein family 31/32</fullName>
    </recommendedName>
</protein>
<dbReference type="InterPro" id="IPR012571">
    <property type="entry name" value="Mdm31/Mdm32"/>
</dbReference>
<comment type="caution">
    <text evidence="12">The sequence shown here is derived from an EMBL/GenBank/DDBJ whole genome shotgun (WGS) entry which is preliminary data.</text>
</comment>
<sequence length="750" mass="85191">MFCYRKIYRSPLFAGKKWNCGNAVQTRQTHDFISINNYLAHSFLPIVASLSLFLLKLQDVMRNMSANLGRRLYTHIWETANPLFGRIRVNRNASSLLLDGLLPNSRRISTLPLPKKPTYLTRRFASGGFFILGVSPTSTTAESTAACIIPSRKIATQYSWKRFVHTSHDDRRAKETSHPAQAHNDNDHTSKVRESARDTSHQTVSSKPQDTHYFTAPNRHLRDRLPHMPHLHRPTKEELLAAATGFWSRLKVRFKWFSIRSVRPYNLDEIAALFSWVLLGHIVWVVVGTTTFFSLLILAINTVFAQETLAGWVGNYLTKSSGVKVVFESAIVPKWRNGVITFKNVFVSKRPGQGAGHVSKGSPKTAAEAAAARGEPGFDENLVASDEEEDTNYTQFDLSIETVNVTLSFTKWLNGKGPLHDVEVKGIRGVVDRRHVFWPEEDLDPKSYRHEHNPGDFEIDSFKMHDLLVTIYQPDNFRPFSVSIFSCDLPQLRKQWLFYDFLSANMMSGSYDNSLFTIHARQTHGFGNSRIDSGIEEDGKSNPWKKHNRIRVDGLNVDHLNRGVQGPFSWIHEGTVDIVADIMLPSENDESLAKVMADFYDRLEATVTSNRYPEPLSPNANPDSETEDRRFLVMDLRVHLNNVRAVVPIFTRDLSYINNALIRPIVAYINSKRTFIPINCRLVKRVGDFNGSWTVFDSSLMDDLSAATYDAFARDVVDDEARKRRFKKVGFWSLQLAAQAIFMGMAGNMA</sequence>
<keyword evidence="3 11" id="KW-0812">Transmembrane</keyword>
<evidence type="ECO:0000313" key="13">
    <source>
        <dbReference type="Proteomes" id="UP001152646"/>
    </source>
</evidence>
<evidence type="ECO:0000256" key="7">
    <source>
        <dbReference type="ARBA" id="ARBA00023128"/>
    </source>
</evidence>
<evidence type="ECO:0000256" key="6">
    <source>
        <dbReference type="ARBA" id="ARBA00022989"/>
    </source>
</evidence>
<dbReference type="GO" id="GO:0007005">
    <property type="term" value="P:mitochondrion organization"/>
    <property type="evidence" value="ECO:0007669"/>
    <property type="project" value="InterPro"/>
</dbReference>
<feature type="compositionally biased region" description="Basic and acidic residues" evidence="10">
    <location>
        <begin position="184"/>
        <end position="200"/>
    </location>
</feature>
<dbReference type="PANTHER" id="PTHR31068:SF0">
    <property type="entry name" value="MITOCHONDRIAL DISTRIBUTION AND MORPHOLOGY PROTEIN 31"/>
    <property type="match status" value="1"/>
</dbReference>
<dbReference type="AlphaFoldDB" id="A0A9W4NV46"/>
<evidence type="ECO:0000256" key="8">
    <source>
        <dbReference type="ARBA" id="ARBA00023136"/>
    </source>
</evidence>
<evidence type="ECO:0000256" key="2">
    <source>
        <dbReference type="ARBA" id="ARBA00005687"/>
    </source>
</evidence>
<evidence type="ECO:0000256" key="9">
    <source>
        <dbReference type="ARBA" id="ARBA00025191"/>
    </source>
</evidence>
<keyword evidence="6 11" id="KW-1133">Transmembrane helix</keyword>
<dbReference type="OrthoDB" id="17678at2759"/>
<feature type="transmembrane region" description="Helical" evidence="11">
    <location>
        <begin position="38"/>
        <end position="55"/>
    </location>
</feature>
<evidence type="ECO:0000313" key="12">
    <source>
        <dbReference type="EMBL" id="CAG8413642.1"/>
    </source>
</evidence>
<comment type="similarity">
    <text evidence="2">Belongs to the MDM31/MDM32 family.</text>
</comment>
<keyword evidence="7" id="KW-0496">Mitochondrion</keyword>
<keyword evidence="5" id="KW-0809">Transit peptide</keyword>
<dbReference type="GO" id="GO:0005743">
    <property type="term" value="C:mitochondrial inner membrane"/>
    <property type="evidence" value="ECO:0007669"/>
    <property type="project" value="UniProtKB-SubCell"/>
</dbReference>
<accession>A0A9W4NV46</accession>
<dbReference type="Pfam" id="PF08118">
    <property type="entry name" value="MDM31_MDM32"/>
    <property type="match status" value="1"/>
</dbReference>
<evidence type="ECO:0000256" key="5">
    <source>
        <dbReference type="ARBA" id="ARBA00022946"/>
    </source>
</evidence>
<dbReference type="PANTHER" id="PTHR31068">
    <property type="entry name" value="MITOCHONDRIAL DISTRIBUTION AND MORPHOLOGY PROTEIN 31"/>
    <property type="match status" value="1"/>
</dbReference>
<evidence type="ECO:0008006" key="14">
    <source>
        <dbReference type="Google" id="ProtNLM"/>
    </source>
</evidence>
<comment type="subcellular location">
    <subcellularLocation>
        <location evidence="1">Mitochondrion inner membrane</location>
    </subcellularLocation>
</comment>
<evidence type="ECO:0000256" key="4">
    <source>
        <dbReference type="ARBA" id="ARBA00022792"/>
    </source>
</evidence>
<evidence type="ECO:0000256" key="10">
    <source>
        <dbReference type="SAM" id="MobiDB-lite"/>
    </source>
</evidence>
<keyword evidence="8 11" id="KW-0472">Membrane</keyword>
<evidence type="ECO:0000256" key="3">
    <source>
        <dbReference type="ARBA" id="ARBA00022692"/>
    </source>
</evidence>
<name>A0A9W4NV46_9EURO</name>
<dbReference type="Proteomes" id="UP001152646">
    <property type="component" value="Unassembled WGS sequence"/>
</dbReference>
<proteinExistence type="inferred from homology"/>
<evidence type="ECO:0000256" key="11">
    <source>
        <dbReference type="SAM" id="Phobius"/>
    </source>
</evidence>
<organism evidence="12 13">
    <name type="scientific">Penicillium salamii</name>
    <dbReference type="NCBI Taxonomy" id="1612424"/>
    <lineage>
        <taxon>Eukaryota</taxon>
        <taxon>Fungi</taxon>
        <taxon>Dikarya</taxon>
        <taxon>Ascomycota</taxon>
        <taxon>Pezizomycotina</taxon>
        <taxon>Eurotiomycetes</taxon>
        <taxon>Eurotiomycetidae</taxon>
        <taxon>Eurotiales</taxon>
        <taxon>Aspergillaceae</taxon>
        <taxon>Penicillium</taxon>
    </lineage>
</organism>
<feature type="region of interest" description="Disordered" evidence="10">
    <location>
        <begin position="169"/>
        <end position="212"/>
    </location>
</feature>
<keyword evidence="4" id="KW-0999">Mitochondrion inner membrane</keyword>
<reference evidence="12" key="1">
    <citation type="submission" date="2021-07" db="EMBL/GenBank/DDBJ databases">
        <authorList>
            <person name="Branca A.L. A."/>
        </authorList>
    </citation>
    <scope>NUCLEOTIDE SEQUENCE</scope>
</reference>
<dbReference type="EMBL" id="CAJVPA010000224">
    <property type="protein sequence ID" value="CAG8413642.1"/>
    <property type="molecule type" value="Genomic_DNA"/>
</dbReference>
<evidence type="ECO:0000256" key="1">
    <source>
        <dbReference type="ARBA" id="ARBA00004273"/>
    </source>
</evidence>